<name>A0A2H0W9J7_9BACT</name>
<reference evidence="2" key="1">
    <citation type="submission" date="2017-09" db="EMBL/GenBank/DDBJ databases">
        <title>Depth-based differentiation of microbial function through sediment-hosted aquifers and enrichment of novel symbionts in the deep terrestrial subsurface.</title>
        <authorList>
            <person name="Probst A.J."/>
            <person name="Ladd B."/>
            <person name="Jarett J.K."/>
            <person name="Geller-Mcgrath D.E."/>
            <person name="Sieber C.M.K."/>
            <person name="Emerson J.B."/>
            <person name="Anantharaman K."/>
            <person name="Thomas B.C."/>
            <person name="Malmstrom R."/>
            <person name="Stieglmeier M."/>
            <person name="Klingl A."/>
            <person name="Woyke T."/>
            <person name="Ryan C.M."/>
            <person name="Banfield J.F."/>
        </authorList>
    </citation>
    <scope>NUCLEOTIDE SEQUENCE [LARGE SCALE GENOMIC DNA]</scope>
</reference>
<dbReference type="AlphaFoldDB" id="A0A2H0W9J7"/>
<protein>
    <submittedName>
        <fullName evidence="1">Uncharacterized protein</fullName>
    </submittedName>
</protein>
<sequence length="278" mass="31873">MNKIIVTHFNPDMDAITSVWLLKKFDPDFTEAEVIFVPAGQTYKNYKVDEDENIIHVDTGMGKFDHHQRKEKTCAAKLVFNWLKKKRKDLVCDQPLIQLIEVVRQIDHFNEVLWPEPSANQYNFLLHELLDGLKNSGQVNDDGLIDFGLKGLEGIYSSLKIKDKAAKDLEKGYQFKTSWGRAIGCLSRNNEILKLGQKQGYILVVQKDSQTEHVRIKARPDSQVDLTKAQVELKKLDPQATWFLHISKKMLLNGSTKNPKMKPSTLSLTKVIEILEKL</sequence>
<dbReference type="Proteomes" id="UP000230093">
    <property type="component" value="Unassembled WGS sequence"/>
</dbReference>
<proteinExistence type="predicted"/>
<accession>A0A2H0W9J7</accession>
<dbReference type="InterPro" id="IPR038763">
    <property type="entry name" value="DHH_sf"/>
</dbReference>
<dbReference type="EMBL" id="PEZT01000011">
    <property type="protein sequence ID" value="PIS09331.1"/>
    <property type="molecule type" value="Genomic_DNA"/>
</dbReference>
<organism evidence="1 2">
    <name type="scientific">Candidatus Beckwithbacteria bacterium CG10_big_fil_rev_8_21_14_0_10_34_10</name>
    <dbReference type="NCBI Taxonomy" id="1974495"/>
    <lineage>
        <taxon>Bacteria</taxon>
        <taxon>Candidatus Beckwithiibacteriota</taxon>
    </lineage>
</organism>
<comment type="caution">
    <text evidence="1">The sequence shown here is derived from an EMBL/GenBank/DDBJ whole genome shotgun (WGS) entry which is preliminary data.</text>
</comment>
<dbReference type="SUPFAM" id="SSF64182">
    <property type="entry name" value="DHH phosphoesterases"/>
    <property type="match status" value="1"/>
</dbReference>
<evidence type="ECO:0000313" key="2">
    <source>
        <dbReference type="Proteomes" id="UP000230093"/>
    </source>
</evidence>
<evidence type="ECO:0000313" key="1">
    <source>
        <dbReference type="EMBL" id="PIS09331.1"/>
    </source>
</evidence>
<gene>
    <name evidence="1" type="ORF">COT75_01995</name>
</gene>